<protein>
    <submittedName>
        <fullName evidence="2">Uncharacterized protein</fullName>
    </submittedName>
</protein>
<evidence type="ECO:0000313" key="2">
    <source>
        <dbReference type="EMBL" id="RLO13685.1"/>
    </source>
</evidence>
<dbReference type="GO" id="GO:0042276">
    <property type="term" value="P:error-prone translesion synthesis"/>
    <property type="evidence" value="ECO:0007669"/>
    <property type="project" value="TreeGrafter"/>
</dbReference>
<dbReference type="GO" id="GO:0005634">
    <property type="term" value="C:nucleus"/>
    <property type="evidence" value="ECO:0007669"/>
    <property type="project" value="TreeGrafter"/>
</dbReference>
<dbReference type="PANTHER" id="PTHR45990">
    <property type="entry name" value="DNA REPAIR PROTEIN REV1"/>
    <property type="match status" value="1"/>
</dbReference>
<name>A0A9X8EDY8_APHAT</name>
<proteinExistence type="predicted"/>
<accession>A0A9X8EDY8</accession>
<sequence>NDVQVIEAACVTLLNQLKIVPHDLRGAGVQASRLTRVVQNQSNKMDNIHQYFTAAASQDIHTSVADVSGATVQKRQTTEGTHHRPMWSVPTLSQIDPDVLNTLPEALRREILHQVAPPTVPTSYSQIDQSVLNALPKPLRDEIQHHFPKTMHLRQCAAYSKAKPPPTKPAASGRWVRRMSQVDAGVWAALPPSIQRELLSEVPVDTSLGLSERSAAPPPSCLTMDTAVPVLKAKIHQFGLADVGALLRRLKRQHGKADPRRFNDVLASINAHVRQSYGHDLSPAVVGPFAGLDVD</sequence>
<dbReference type="EMBL" id="QUTI01003670">
    <property type="protein sequence ID" value="RLO13685.1"/>
    <property type="molecule type" value="Genomic_DNA"/>
</dbReference>
<dbReference type="InterPro" id="IPR025527">
    <property type="entry name" value="HUWE1/Rev1_UBM"/>
</dbReference>
<organism evidence="2 3">
    <name type="scientific">Aphanomyces astaci</name>
    <name type="common">Crayfish plague agent</name>
    <dbReference type="NCBI Taxonomy" id="112090"/>
    <lineage>
        <taxon>Eukaryota</taxon>
        <taxon>Sar</taxon>
        <taxon>Stramenopiles</taxon>
        <taxon>Oomycota</taxon>
        <taxon>Saprolegniomycetes</taxon>
        <taxon>Saprolegniales</taxon>
        <taxon>Verrucalvaceae</taxon>
        <taxon>Aphanomyces</taxon>
    </lineage>
</organism>
<gene>
    <name evidence="2" type="ORF">DYB28_011063</name>
</gene>
<feature type="non-terminal residue" evidence="2">
    <location>
        <position position="1"/>
    </location>
</feature>
<evidence type="ECO:0000313" key="3">
    <source>
        <dbReference type="Proteomes" id="UP000275652"/>
    </source>
</evidence>
<dbReference type="Pfam" id="PF14377">
    <property type="entry name" value="UBM"/>
    <property type="match status" value="3"/>
</dbReference>
<comment type="caution">
    <text evidence="2">The sequence shown here is derived from an EMBL/GenBank/DDBJ whole genome shotgun (WGS) entry which is preliminary data.</text>
</comment>
<dbReference type="AlphaFoldDB" id="A0A9X8EDY8"/>
<evidence type="ECO:0000256" key="1">
    <source>
        <dbReference type="ARBA" id="ARBA00022679"/>
    </source>
</evidence>
<dbReference type="Gene3D" id="6.10.250.1630">
    <property type="match status" value="2"/>
</dbReference>
<dbReference type="GO" id="GO:0070987">
    <property type="term" value="P:error-free translesion synthesis"/>
    <property type="evidence" value="ECO:0007669"/>
    <property type="project" value="TreeGrafter"/>
</dbReference>
<keyword evidence="1" id="KW-0808">Transferase</keyword>
<dbReference type="GO" id="GO:0003887">
    <property type="term" value="F:DNA-directed DNA polymerase activity"/>
    <property type="evidence" value="ECO:0007669"/>
    <property type="project" value="TreeGrafter"/>
</dbReference>
<dbReference type="Proteomes" id="UP000275652">
    <property type="component" value="Unassembled WGS sequence"/>
</dbReference>
<dbReference type="PANTHER" id="PTHR45990:SF1">
    <property type="entry name" value="DNA REPAIR PROTEIN REV1"/>
    <property type="match status" value="1"/>
</dbReference>
<reference evidence="2 3" key="1">
    <citation type="journal article" date="2018" name="J. Invertebr. Pathol.">
        <title>New genotyping method for the causative agent of crayfish plague (Aphanomyces astaci) based on whole genome data.</title>
        <authorList>
            <person name="Minardi D."/>
            <person name="Studholme D.J."/>
            <person name="van der Giezen M."/>
            <person name="Pretto T."/>
            <person name="Oidtmann B."/>
        </authorList>
    </citation>
    <scope>NUCLEOTIDE SEQUENCE [LARGE SCALE GENOMIC DNA]</scope>
    <source>
        <strain evidence="2 3">KB13</strain>
    </source>
</reference>
<dbReference type="GO" id="GO:0017125">
    <property type="term" value="F:deoxycytidyl transferase activity"/>
    <property type="evidence" value="ECO:0007669"/>
    <property type="project" value="TreeGrafter"/>
</dbReference>